<protein>
    <recommendedName>
        <fullName evidence="6 7">Large ribosomal subunit protein uL3</fullName>
    </recommendedName>
</protein>
<dbReference type="EMBL" id="SLUN01000015">
    <property type="protein sequence ID" value="TCL66460.1"/>
    <property type="molecule type" value="Genomic_DNA"/>
</dbReference>
<dbReference type="SUPFAM" id="SSF50447">
    <property type="entry name" value="Translation proteins"/>
    <property type="match status" value="1"/>
</dbReference>
<dbReference type="HAMAP" id="MF_01325_B">
    <property type="entry name" value="Ribosomal_uL3_B"/>
    <property type="match status" value="1"/>
</dbReference>
<keyword evidence="5 7" id="KW-0687">Ribonucleoprotein</keyword>
<dbReference type="InterPro" id="IPR000597">
    <property type="entry name" value="Ribosomal_uL3"/>
</dbReference>
<gene>
    <name evidence="7" type="primary">rplC</name>
    <name evidence="10" type="ORF">EDC14_10153</name>
</gene>
<evidence type="ECO:0000313" key="10">
    <source>
        <dbReference type="EMBL" id="TCL66460.1"/>
    </source>
</evidence>
<dbReference type="Gene3D" id="3.30.160.810">
    <property type="match status" value="1"/>
</dbReference>
<comment type="caution">
    <text evidence="10">The sequence shown here is derived from an EMBL/GenBank/DDBJ whole genome shotgun (WGS) entry which is preliminary data.</text>
</comment>
<dbReference type="PROSITE" id="PS00474">
    <property type="entry name" value="RIBOSOMAL_L3"/>
    <property type="match status" value="1"/>
</dbReference>
<reference evidence="10 11" key="1">
    <citation type="submission" date="2019-03" db="EMBL/GenBank/DDBJ databases">
        <title>Genomic Encyclopedia of Type Strains, Phase IV (KMG-IV): sequencing the most valuable type-strain genomes for metagenomic binning, comparative biology and taxonomic classification.</title>
        <authorList>
            <person name="Goeker M."/>
        </authorList>
    </citation>
    <scope>NUCLEOTIDE SEQUENCE [LARGE SCALE GENOMIC DNA]</scope>
    <source>
        <strain evidence="10 11">LX-B</strain>
    </source>
</reference>
<dbReference type="InterPro" id="IPR009000">
    <property type="entry name" value="Transl_B-barrel_sf"/>
</dbReference>
<comment type="subunit">
    <text evidence="7 9">Part of the 50S ribosomal subunit. Forms a cluster with proteins L14 and L19.</text>
</comment>
<dbReference type="GO" id="GO:0022625">
    <property type="term" value="C:cytosolic large ribosomal subunit"/>
    <property type="evidence" value="ECO:0007669"/>
    <property type="project" value="TreeGrafter"/>
</dbReference>
<evidence type="ECO:0000256" key="8">
    <source>
        <dbReference type="RuleBase" id="RU003905"/>
    </source>
</evidence>
<evidence type="ECO:0000256" key="9">
    <source>
        <dbReference type="RuleBase" id="RU003906"/>
    </source>
</evidence>
<dbReference type="PANTHER" id="PTHR11229:SF16">
    <property type="entry name" value="LARGE RIBOSOMAL SUBUNIT PROTEIN UL3C"/>
    <property type="match status" value="1"/>
</dbReference>
<dbReference type="GO" id="GO:0019843">
    <property type="term" value="F:rRNA binding"/>
    <property type="evidence" value="ECO:0007669"/>
    <property type="project" value="UniProtKB-UniRule"/>
</dbReference>
<comment type="function">
    <text evidence="7 9">One of the primary rRNA binding proteins, it binds directly near the 3'-end of the 23S rRNA, where it nucleates assembly of the 50S subunit.</text>
</comment>
<keyword evidence="3 7" id="KW-0694">RNA-binding</keyword>
<dbReference type="FunFam" id="3.30.160.810:FF:000001">
    <property type="entry name" value="50S ribosomal protein L3"/>
    <property type="match status" value="1"/>
</dbReference>
<evidence type="ECO:0000256" key="1">
    <source>
        <dbReference type="ARBA" id="ARBA00006540"/>
    </source>
</evidence>
<evidence type="ECO:0000256" key="3">
    <source>
        <dbReference type="ARBA" id="ARBA00022884"/>
    </source>
</evidence>
<accession>A0A4R1RKU3</accession>
<evidence type="ECO:0000256" key="4">
    <source>
        <dbReference type="ARBA" id="ARBA00022980"/>
    </source>
</evidence>
<comment type="similarity">
    <text evidence="1 7 8">Belongs to the universal ribosomal protein uL3 family.</text>
</comment>
<keyword evidence="4 7" id="KW-0689">Ribosomal protein</keyword>
<dbReference type="Pfam" id="PF00297">
    <property type="entry name" value="Ribosomal_L3"/>
    <property type="match status" value="1"/>
</dbReference>
<dbReference type="Gene3D" id="2.40.30.10">
    <property type="entry name" value="Translation factors"/>
    <property type="match status" value="1"/>
</dbReference>
<dbReference type="GO" id="GO:0006412">
    <property type="term" value="P:translation"/>
    <property type="evidence" value="ECO:0007669"/>
    <property type="project" value="UniProtKB-UniRule"/>
</dbReference>
<keyword evidence="2 7" id="KW-0699">rRNA-binding</keyword>
<dbReference type="RefSeq" id="WP_132014701.1">
    <property type="nucleotide sequence ID" value="NZ_SLUN01000015.1"/>
</dbReference>
<evidence type="ECO:0000313" key="11">
    <source>
        <dbReference type="Proteomes" id="UP000295008"/>
    </source>
</evidence>
<keyword evidence="11" id="KW-1185">Reference proteome</keyword>
<sequence>MTKGILGKKIGMTQIFTPEGRAIPVTVIEAGPCFVVQKKTSANDGYDAIQLGFGDKKERLTNKPMLGHFAKANVKPAKILREFKVDASENYDLGQEIKADIFSEGEYVDVTGTSKGKGFAGVIKRWNFNRAPMAHGSMYHRRPGSLCATDPARVFKGRKLPGRLGGVKTTTQGLQIAKVDSNRNLLLIKGAIPGANGSFVVVRKTVKRAKQ</sequence>
<evidence type="ECO:0000256" key="5">
    <source>
        <dbReference type="ARBA" id="ARBA00023274"/>
    </source>
</evidence>
<evidence type="ECO:0000256" key="2">
    <source>
        <dbReference type="ARBA" id="ARBA00022730"/>
    </source>
</evidence>
<organism evidence="10 11">
    <name type="scientific">Hydrogenispora ethanolica</name>
    <dbReference type="NCBI Taxonomy" id="1082276"/>
    <lineage>
        <taxon>Bacteria</taxon>
        <taxon>Bacillati</taxon>
        <taxon>Bacillota</taxon>
        <taxon>Hydrogenispora</taxon>
    </lineage>
</organism>
<dbReference type="AlphaFoldDB" id="A0A4R1RKU3"/>
<name>A0A4R1RKU3_HYDET</name>
<dbReference type="NCBIfam" id="TIGR03625">
    <property type="entry name" value="L3_bact"/>
    <property type="match status" value="1"/>
</dbReference>
<dbReference type="FunFam" id="2.40.30.10:FF:000004">
    <property type="entry name" value="50S ribosomal protein L3"/>
    <property type="match status" value="1"/>
</dbReference>
<evidence type="ECO:0000256" key="6">
    <source>
        <dbReference type="ARBA" id="ARBA00035243"/>
    </source>
</evidence>
<proteinExistence type="inferred from homology"/>
<dbReference type="GO" id="GO:0003735">
    <property type="term" value="F:structural constituent of ribosome"/>
    <property type="evidence" value="ECO:0007669"/>
    <property type="project" value="UniProtKB-UniRule"/>
</dbReference>
<dbReference type="InterPro" id="IPR019926">
    <property type="entry name" value="Ribosomal_uL3_CS"/>
</dbReference>
<evidence type="ECO:0000256" key="7">
    <source>
        <dbReference type="HAMAP-Rule" id="MF_01325"/>
    </source>
</evidence>
<dbReference type="Proteomes" id="UP000295008">
    <property type="component" value="Unassembled WGS sequence"/>
</dbReference>
<dbReference type="PANTHER" id="PTHR11229">
    <property type="entry name" value="50S RIBOSOMAL PROTEIN L3"/>
    <property type="match status" value="1"/>
</dbReference>
<dbReference type="InterPro" id="IPR019927">
    <property type="entry name" value="Ribosomal_uL3_bac/org-type"/>
</dbReference>
<dbReference type="OrthoDB" id="9806135at2"/>